<organism evidence="2 3">
    <name type="scientific">Pleurodeles waltl</name>
    <name type="common">Iberian ribbed newt</name>
    <dbReference type="NCBI Taxonomy" id="8319"/>
    <lineage>
        <taxon>Eukaryota</taxon>
        <taxon>Metazoa</taxon>
        <taxon>Chordata</taxon>
        <taxon>Craniata</taxon>
        <taxon>Vertebrata</taxon>
        <taxon>Euteleostomi</taxon>
        <taxon>Amphibia</taxon>
        <taxon>Batrachia</taxon>
        <taxon>Caudata</taxon>
        <taxon>Salamandroidea</taxon>
        <taxon>Salamandridae</taxon>
        <taxon>Pleurodelinae</taxon>
        <taxon>Pleurodeles</taxon>
    </lineage>
</organism>
<name>A0AAV7TFN5_PLEWA</name>
<proteinExistence type="predicted"/>
<evidence type="ECO:0000256" key="1">
    <source>
        <dbReference type="SAM" id="MobiDB-lite"/>
    </source>
</evidence>
<comment type="caution">
    <text evidence="2">The sequence shown here is derived from an EMBL/GenBank/DDBJ whole genome shotgun (WGS) entry which is preliminary data.</text>
</comment>
<accession>A0AAV7TFN5</accession>
<protein>
    <submittedName>
        <fullName evidence="2">Uncharacterized protein</fullName>
    </submittedName>
</protein>
<evidence type="ECO:0000313" key="3">
    <source>
        <dbReference type="Proteomes" id="UP001066276"/>
    </source>
</evidence>
<reference evidence="2" key="1">
    <citation type="journal article" date="2022" name="bioRxiv">
        <title>Sequencing and chromosome-scale assembly of the giantPleurodeles waltlgenome.</title>
        <authorList>
            <person name="Brown T."/>
            <person name="Elewa A."/>
            <person name="Iarovenko S."/>
            <person name="Subramanian E."/>
            <person name="Araus A.J."/>
            <person name="Petzold A."/>
            <person name="Susuki M."/>
            <person name="Suzuki K.-i.T."/>
            <person name="Hayashi T."/>
            <person name="Toyoda A."/>
            <person name="Oliveira C."/>
            <person name="Osipova E."/>
            <person name="Leigh N.D."/>
            <person name="Simon A."/>
            <person name="Yun M.H."/>
        </authorList>
    </citation>
    <scope>NUCLEOTIDE SEQUENCE</scope>
    <source>
        <strain evidence="2">20211129_DDA</strain>
        <tissue evidence="2">Liver</tissue>
    </source>
</reference>
<sequence length="92" mass="10275">MRPFSQPPEILAWGAQDTWGPRWLHPNKQPCKKQIDSRAPRPPLNYSSADTNGRAQLRRLPVAVCGKKFKLATKAKNKKGFMGEKGKAGVFS</sequence>
<dbReference type="Proteomes" id="UP001066276">
    <property type="component" value="Chromosome 3_2"/>
</dbReference>
<evidence type="ECO:0000313" key="2">
    <source>
        <dbReference type="EMBL" id="KAJ1175213.1"/>
    </source>
</evidence>
<feature type="region of interest" description="Disordered" evidence="1">
    <location>
        <begin position="17"/>
        <end position="52"/>
    </location>
</feature>
<keyword evidence="3" id="KW-1185">Reference proteome</keyword>
<dbReference type="EMBL" id="JANPWB010000006">
    <property type="protein sequence ID" value="KAJ1175213.1"/>
    <property type="molecule type" value="Genomic_DNA"/>
</dbReference>
<gene>
    <name evidence="2" type="ORF">NDU88_000504</name>
</gene>
<dbReference type="AlphaFoldDB" id="A0AAV7TFN5"/>